<protein>
    <submittedName>
        <fullName evidence="1">Uncharacterized protein</fullName>
    </submittedName>
</protein>
<name>A0ACC4BU53_POPAL</name>
<dbReference type="Proteomes" id="UP000309997">
    <property type="component" value="Unassembled WGS sequence"/>
</dbReference>
<keyword evidence="2" id="KW-1185">Reference proteome</keyword>
<evidence type="ECO:0000313" key="1">
    <source>
        <dbReference type="EMBL" id="KAL3582102.1"/>
    </source>
</evidence>
<accession>A0ACC4BU53</accession>
<organism evidence="1 2">
    <name type="scientific">Populus alba</name>
    <name type="common">White poplar</name>
    <dbReference type="NCBI Taxonomy" id="43335"/>
    <lineage>
        <taxon>Eukaryota</taxon>
        <taxon>Viridiplantae</taxon>
        <taxon>Streptophyta</taxon>
        <taxon>Embryophyta</taxon>
        <taxon>Tracheophyta</taxon>
        <taxon>Spermatophyta</taxon>
        <taxon>Magnoliopsida</taxon>
        <taxon>eudicotyledons</taxon>
        <taxon>Gunneridae</taxon>
        <taxon>Pentapetalae</taxon>
        <taxon>rosids</taxon>
        <taxon>fabids</taxon>
        <taxon>Malpighiales</taxon>
        <taxon>Salicaceae</taxon>
        <taxon>Saliceae</taxon>
        <taxon>Populus</taxon>
    </lineage>
</organism>
<sequence>MVEGKVIEVSIVVLLKGTFQKFSSFPFLLIRVQSKSRNYTVTFLRASFQVIAQHWLLVKSLKSLTILGSQDFVAQLLKPDGCVGPDGNDVKP</sequence>
<comment type="caution">
    <text evidence="1">The sequence shown here is derived from an EMBL/GenBank/DDBJ whole genome shotgun (WGS) entry which is preliminary data.</text>
</comment>
<reference evidence="1 2" key="1">
    <citation type="journal article" date="2024" name="Plant Biotechnol. J.">
        <title>Genome and CRISPR/Cas9 system of a widespread forest tree (Populus alba) in the world.</title>
        <authorList>
            <person name="Liu Y.J."/>
            <person name="Jiang P.F."/>
            <person name="Han X.M."/>
            <person name="Li X.Y."/>
            <person name="Wang H.M."/>
            <person name="Wang Y.J."/>
            <person name="Wang X.X."/>
            <person name="Zeng Q.Y."/>
        </authorList>
    </citation>
    <scope>NUCLEOTIDE SEQUENCE [LARGE SCALE GENOMIC DNA]</scope>
    <source>
        <strain evidence="2">cv. PAL-ZL1</strain>
    </source>
</reference>
<proteinExistence type="predicted"/>
<dbReference type="EMBL" id="RCHU02000008">
    <property type="protein sequence ID" value="KAL3582102.1"/>
    <property type="molecule type" value="Genomic_DNA"/>
</dbReference>
<gene>
    <name evidence="1" type="ORF">D5086_016434</name>
</gene>
<evidence type="ECO:0000313" key="2">
    <source>
        <dbReference type="Proteomes" id="UP000309997"/>
    </source>
</evidence>